<protein>
    <submittedName>
        <fullName evidence="2">Uncharacterized protein</fullName>
    </submittedName>
</protein>
<evidence type="ECO:0000313" key="2">
    <source>
        <dbReference type="EMBL" id="OMJ26691.1"/>
    </source>
</evidence>
<proteinExistence type="predicted"/>
<feature type="non-terminal residue" evidence="2">
    <location>
        <position position="379"/>
    </location>
</feature>
<accession>A0A1R1YIG1</accession>
<dbReference type="EMBL" id="LSSM01001403">
    <property type="protein sequence ID" value="OMJ26691.1"/>
    <property type="molecule type" value="Genomic_DNA"/>
</dbReference>
<dbReference type="Proteomes" id="UP000187429">
    <property type="component" value="Unassembled WGS sequence"/>
</dbReference>
<feature type="compositionally biased region" description="Polar residues" evidence="1">
    <location>
        <begin position="262"/>
        <end position="274"/>
    </location>
</feature>
<feature type="compositionally biased region" description="Low complexity" evidence="1">
    <location>
        <begin position="219"/>
        <end position="241"/>
    </location>
</feature>
<gene>
    <name evidence="2" type="ORF">AYI69_g3899</name>
</gene>
<keyword evidence="3" id="KW-1185">Reference proteome</keyword>
<evidence type="ECO:0000313" key="3">
    <source>
        <dbReference type="Proteomes" id="UP000187429"/>
    </source>
</evidence>
<reference evidence="3" key="1">
    <citation type="submission" date="2017-01" db="EMBL/GenBank/DDBJ databases">
        <authorList>
            <person name="Wang Y."/>
            <person name="White M."/>
            <person name="Kvist S."/>
            <person name="Moncalvo J.-M."/>
        </authorList>
    </citation>
    <scope>NUCLEOTIDE SEQUENCE [LARGE SCALE GENOMIC DNA]</scope>
    <source>
        <strain evidence="3">ID-206-W2</strain>
    </source>
</reference>
<comment type="caution">
    <text evidence="2">The sequence shown here is derived from an EMBL/GenBank/DDBJ whole genome shotgun (WGS) entry which is preliminary data.</text>
</comment>
<evidence type="ECO:0000256" key="1">
    <source>
        <dbReference type="SAM" id="MobiDB-lite"/>
    </source>
</evidence>
<organism evidence="2 3">
    <name type="scientific">Smittium culicis</name>
    <dbReference type="NCBI Taxonomy" id="133412"/>
    <lineage>
        <taxon>Eukaryota</taxon>
        <taxon>Fungi</taxon>
        <taxon>Fungi incertae sedis</taxon>
        <taxon>Zoopagomycota</taxon>
        <taxon>Kickxellomycotina</taxon>
        <taxon>Harpellomycetes</taxon>
        <taxon>Harpellales</taxon>
        <taxon>Legeriomycetaceae</taxon>
        <taxon>Smittium</taxon>
    </lineage>
</organism>
<feature type="region of interest" description="Disordered" evidence="1">
    <location>
        <begin position="207"/>
        <end position="279"/>
    </location>
</feature>
<name>A0A1R1YIG1_9FUNG</name>
<dbReference type="AlphaFoldDB" id="A0A1R1YIG1"/>
<sequence>MSSSSRNSHYAKRGRVVSASRSTISQRAIASRPTWESVIAKSNLSSRIVPTPVSVIVPASTHPIVEESSQPVEIQIRASNHNYSRFIDDNLETIYAGQFHTSSGSIILFIHPSLLLKNINHRFRELPELRNWNRQEKSLWLYGLTLTGKSAFSKTLYTNPIFVTDFEDLKKIKPEHNGILFDDMNFVELGYSRESMIKLTDIEAPRTISSHQDSESEVPVASSSRDPISSPSSSCRPITASTTPPSRFAAHKRPALPKKTGSESSVTITDDSSPLTPPELDVHYPARLLPSHHQLLRLAAFCRPSSSIRRFTFGSLSGQYRIPKYSPSNPGPIRLNPPVSAPFELPITQSTHNLTAALARSTFTPYEYSRKLKALEQLT</sequence>